<dbReference type="EC" id="5.3.1.4" evidence="6"/>
<evidence type="ECO:0000259" key="9">
    <source>
        <dbReference type="Pfam" id="PF24856"/>
    </source>
</evidence>
<feature type="domain" description="L-arabinose isomerase N-terminal" evidence="7">
    <location>
        <begin position="8"/>
        <end position="173"/>
    </location>
</feature>
<keyword evidence="5 6" id="KW-0119">Carbohydrate metabolism</keyword>
<evidence type="ECO:0000256" key="3">
    <source>
        <dbReference type="ARBA" id="ARBA00023211"/>
    </source>
</evidence>
<dbReference type="Pfam" id="PF02610">
    <property type="entry name" value="AraA_N"/>
    <property type="match status" value="1"/>
</dbReference>
<keyword evidence="4 6" id="KW-0413">Isomerase</keyword>
<evidence type="ECO:0000256" key="5">
    <source>
        <dbReference type="ARBA" id="ARBA00023277"/>
    </source>
</evidence>
<dbReference type="Proteomes" id="UP000324575">
    <property type="component" value="Unassembled WGS sequence"/>
</dbReference>
<evidence type="ECO:0000313" key="11">
    <source>
        <dbReference type="Proteomes" id="UP000324575"/>
    </source>
</evidence>
<dbReference type="InterPro" id="IPR004216">
    <property type="entry name" value="Fuc/Ara_isomerase_C"/>
</dbReference>
<dbReference type="AlphaFoldDB" id="A0A5M8P2V1"/>
<dbReference type="InterPro" id="IPR055389">
    <property type="entry name" value="AraA_N"/>
</dbReference>
<sequence length="501" mass="55787">MENFKDLEVWFVTGAQLLYGGDAVVKVDAHSTEMVKGLNDSGNLPVKVVYKGTANSSSEVSDIMRAANGDTKCIGIITWMHTFSPAKMWIHGLMDFKKPLLHLHTQYNEQIPWNEIDMDFMNLNQSAHGDREFGFITSRLRKPRKVVVGYWKDKSTHEKIAGWMRVAAAWADAQNMRIIRFGDNMNNVAVTDGDKVEAEIRLGYHVDNAPIAKLVPYVEAVTETEIDALIAEYEKLYDFAADCKKGAEKHQHVRDAAAQEIGLRRFLEEKGATAFTTSFDELEGMKQLMGFASQRLMAEGYGFGAEGDWKTAALVRTMWVMGQGLPGGQSFLEDYTLNFDGANSAILQAHMLEINPEIAVKKPRIEVHFLGIGDAGTCARLVFQAHPGEGIAATIVDMGNRFRMIVNKVDVIEPKALPKLPVACALWKPQPDLEIGAGSWILAGGTHHSSFSYSLTVEHLEDYAEIAGIELVTIDEDTTTSKFKFELKVNEVYYLLNKSLQ</sequence>
<dbReference type="EMBL" id="SNRX01000005">
    <property type="protein sequence ID" value="KAA6302789.1"/>
    <property type="molecule type" value="Genomic_DNA"/>
</dbReference>
<dbReference type="HAMAP" id="MF_00519">
    <property type="entry name" value="Arabinose_Isome"/>
    <property type="match status" value="1"/>
</dbReference>
<comment type="function">
    <text evidence="6">Catalyzes the conversion of L-arabinose to L-ribulose.</text>
</comment>
<feature type="binding site" evidence="6">
    <location>
        <position position="350"/>
    </location>
    <ligand>
        <name>Mn(2+)</name>
        <dbReference type="ChEBI" id="CHEBI:29035"/>
    </ligand>
</feature>
<feature type="binding site" evidence="6">
    <location>
        <position position="333"/>
    </location>
    <ligand>
        <name>Mn(2+)</name>
        <dbReference type="ChEBI" id="CHEBI:29035"/>
    </ligand>
</feature>
<evidence type="ECO:0000256" key="4">
    <source>
        <dbReference type="ARBA" id="ARBA00023235"/>
    </source>
</evidence>
<reference evidence="10 11" key="1">
    <citation type="submission" date="2019-03" db="EMBL/GenBank/DDBJ databases">
        <title>Single cell metagenomics reveals metabolic interactions within the superorganism composed of flagellate Streblomastix strix and complex community of Bacteroidetes bacteria on its surface.</title>
        <authorList>
            <person name="Treitli S.C."/>
            <person name="Kolisko M."/>
            <person name="Husnik F."/>
            <person name="Keeling P."/>
            <person name="Hampl V."/>
        </authorList>
    </citation>
    <scope>NUCLEOTIDE SEQUENCE [LARGE SCALE GENOMIC DNA]</scope>
    <source>
        <strain evidence="10">St1</strain>
    </source>
</reference>
<evidence type="ECO:0000256" key="1">
    <source>
        <dbReference type="ARBA" id="ARBA00022723"/>
    </source>
</evidence>
<dbReference type="InterPro" id="IPR038583">
    <property type="entry name" value="AraA_N_sf"/>
</dbReference>
<feature type="binding site" evidence="6">
    <location>
        <position position="448"/>
    </location>
    <ligand>
        <name>Mn(2+)</name>
        <dbReference type="ChEBI" id="CHEBI:29035"/>
    </ligand>
</feature>
<dbReference type="InterPro" id="IPR003762">
    <property type="entry name" value="Lara_isomerase"/>
</dbReference>
<dbReference type="InterPro" id="IPR024664">
    <property type="entry name" value="Ara_Isoase_C"/>
</dbReference>
<name>A0A5M8P2V1_9BACT</name>
<dbReference type="PANTHER" id="PTHR38464">
    <property type="entry name" value="L-ARABINOSE ISOMERASE"/>
    <property type="match status" value="1"/>
</dbReference>
<dbReference type="SUPFAM" id="SSF53743">
    <property type="entry name" value="FucI/AraA N-terminal and middle domains"/>
    <property type="match status" value="1"/>
</dbReference>
<feature type="domain" description="L-arabinose isomerase C-terminal" evidence="8">
    <location>
        <begin position="328"/>
        <end position="470"/>
    </location>
</feature>
<proteinExistence type="inferred from homology"/>
<comment type="similarity">
    <text evidence="6">Belongs to the arabinose isomerase family.</text>
</comment>
<protein>
    <recommendedName>
        <fullName evidence="6">L-arabinose isomerase</fullName>
        <ecNumber evidence="6">5.3.1.4</ecNumber>
    </recommendedName>
</protein>
<dbReference type="Pfam" id="PF11762">
    <property type="entry name" value="Arabinose_Iso_C"/>
    <property type="match status" value="1"/>
</dbReference>
<evidence type="ECO:0000259" key="8">
    <source>
        <dbReference type="Pfam" id="PF11762"/>
    </source>
</evidence>
<gene>
    <name evidence="6" type="primary">araA</name>
    <name evidence="10" type="ORF">EZS26_000959</name>
</gene>
<evidence type="ECO:0000259" key="7">
    <source>
        <dbReference type="Pfam" id="PF02610"/>
    </source>
</evidence>
<comment type="catalytic activity">
    <reaction evidence="6">
        <text>beta-L-arabinopyranose = L-ribulose</text>
        <dbReference type="Rhea" id="RHEA:14821"/>
        <dbReference type="ChEBI" id="CHEBI:16880"/>
        <dbReference type="ChEBI" id="CHEBI:40886"/>
        <dbReference type="EC" id="5.3.1.4"/>
    </reaction>
</comment>
<evidence type="ECO:0000313" key="10">
    <source>
        <dbReference type="EMBL" id="KAA6302789.1"/>
    </source>
</evidence>
<dbReference type="PIRSF" id="PIRSF001478">
    <property type="entry name" value="L-ara_isomerase"/>
    <property type="match status" value="1"/>
</dbReference>
<dbReference type="GO" id="GO:0005829">
    <property type="term" value="C:cytosol"/>
    <property type="evidence" value="ECO:0007669"/>
    <property type="project" value="TreeGrafter"/>
</dbReference>
<feature type="binding site" evidence="6">
    <location>
        <position position="306"/>
    </location>
    <ligand>
        <name>Mn(2+)</name>
        <dbReference type="ChEBI" id="CHEBI:29035"/>
    </ligand>
</feature>
<accession>A0A5M8P2V1</accession>
<keyword evidence="3 6" id="KW-0464">Manganese</keyword>
<keyword evidence="2 6" id="KW-0054">Arabinose catabolism</keyword>
<dbReference type="InterPro" id="IPR055390">
    <property type="entry name" value="AraA_central"/>
</dbReference>
<dbReference type="GO" id="GO:0008733">
    <property type="term" value="F:L-arabinose isomerase activity"/>
    <property type="evidence" value="ECO:0007669"/>
    <property type="project" value="UniProtKB-UniRule"/>
</dbReference>
<dbReference type="GO" id="GO:0019569">
    <property type="term" value="P:L-arabinose catabolic process to D-xylulose 5-phosphate"/>
    <property type="evidence" value="ECO:0007669"/>
    <property type="project" value="UniProtKB-UniRule"/>
</dbReference>
<comment type="caution">
    <text evidence="10">The sequence shown here is derived from an EMBL/GenBank/DDBJ whole genome shotgun (WGS) entry which is preliminary data.</text>
</comment>
<dbReference type="NCBIfam" id="NF002795">
    <property type="entry name" value="PRK02929.1"/>
    <property type="match status" value="1"/>
</dbReference>
<feature type="domain" description="L-arabinose isomerase central" evidence="9">
    <location>
        <begin position="177"/>
        <end position="324"/>
    </location>
</feature>
<dbReference type="Gene3D" id="3.40.50.10940">
    <property type="match status" value="1"/>
</dbReference>
<dbReference type="Pfam" id="PF24856">
    <property type="entry name" value="AraA_central"/>
    <property type="match status" value="1"/>
</dbReference>
<evidence type="ECO:0000256" key="2">
    <source>
        <dbReference type="ARBA" id="ARBA00022935"/>
    </source>
</evidence>
<keyword evidence="1 6" id="KW-0479">Metal-binding</keyword>
<dbReference type="InterPro" id="IPR009015">
    <property type="entry name" value="Fucose_isomerase_N/cen_sf"/>
</dbReference>
<dbReference type="GO" id="GO:0030145">
    <property type="term" value="F:manganese ion binding"/>
    <property type="evidence" value="ECO:0007669"/>
    <property type="project" value="UniProtKB-UniRule"/>
</dbReference>
<dbReference type="PANTHER" id="PTHR38464:SF1">
    <property type="entry name" value="L-ARABINOSE ISOMERASE"/>
    <property type="match status" value="1"/>
</dbReference>
<evidence type="ECO:0000256" key="6">
    <source>
        <dbReference type="HAMAP-Rule" id="MF_00519"/>
    </source>
</evidence>
<comment type="cofactor">
    <cofactor evidence="6">
        <name>Mn(2+)</name>
        <dbReference type="ChEBI" id="CHEBI:29035"/>
    </cofactor>
    <text evidence="6">Binds 1 Mn(2+) ion per subunit.</text>
</comment>
<dbReference type="SUPFAM" id="SSF50443">
    <property type="entry name" value="FucI/AraA C-terminal domain-like"/>
    <property type="match status" value="1"/>
</dbReference>
<organism evidence="10 11">
    <name type="scientific">Candidatus Ordinivivax streblomastigis</name>
    <dbReference type="NCBI Taxonomy" id="2540710"/>
    <lineage>
        <taxon>Bacteria</taxon>
        <taxon>Pseudomonadati</taxon>
        <taxon>Bacteroidota</taxon>
        <taxon>Bacteroidia</taxon>
        <taxon>Bacteroidales</taxon>
        <taxon>Candidatus Ordinivivax</taxon>
    </lineage>
</organism>
<dbReference type="UniPathway" id="UPA00145">
    <property type="reaction ID" value="UER00565"/>
</dbReference>
<comment type="pathway">
    <text evidence="6">Carbohydrate degradation; L-arabinose degradation via L-ribulose; D-xylulose 5-phosphate from L-arabinose (bacterial route): step 1/3.</text>
</comment>